<dbReference type="AlphaFoldDB" id="A0A6P2BXB9"/>
<sequence length="285" mass="32809">MVEMTVELLPITDTDVPAATDFLHANFDDRVPWARVCSARPWEVDAPNHGFMLRDGQRVVGVHLAFYSERLIAGKTERFCNLGAWCVLPEFRFHSMRLYRELLMQDGYHFTGLSPGEKVLSIHSRFKFRFLDTSATLIPNLPWPGVPGLTRISADPEVIGRRLSGPELELYRDHAQALAARHLVLIRGENCCYVIYREMRFKNIPIVAVILHVSNPGLFRRSIVPLTRYLLVRHGLVGTLAELRIIGRRPRLAFRLHSWPKMYYSTSLEARQIDDLYSELVCVPW</sequence>
<organism evidence="1 2">
    <name type="scientific">Trebonia kvetii</name>
    <dbReference type="NCBI Taxonomy" id="2480626"/>
    <lineage>
        <taxon>Bacteria</taxon>
        <taxon>Bacillati</taxon>
        <taxon>Actinomycetota</taxon>
        <taxon>Actinomycetes</taxon>
        <taxon>Streptosporangiales</taxon>
        <taxon>Treboniaceae</taxon>
        <taxon>Trebonia</taxon>
    </lineage>
</organism>
<dbReference type="EMBL" id="RPFW01000004">
    <property type="protein sequence ID" value="TVZ02876.1"/>
    <property type="molecule type" value="Genomic_DNA"/>
</dbReference>
<keyword evidence="2" id="KW-1185">Reference proteome</keyword>
<gene>
    <name evidence="1" type="ORF">EAS64_20565</name>
</gene>
<dbReference type="InterPro" id="IPR016181">
    <property type="entry name" value="Acyl_CoA_acyltransferase"/>
</dbReference>
<reference evidence="1 2" key="1">
    <citation type="submission" date="2018-11" db="EMBL/GenBank/DDBJ databases">
        <title>Trebonia kvetii gen.nov., sp.nov., a novel acidophilic actinobacterium, and proposal of the new actinobacterial family Treboniaceae fam. nov.</title>
        <authorList>
            <person name="Rapoport D."/>
            <person name="Sagova-Mareckova M."/>
            <person name="Sedlacek I."/>
            <person name="Provaznik J."/>
            <person name="Kralova S."/>
            <person name="Pavlinic D."/>
            <person name="Benes V."/>
            <person name="Kopecky J."/>
        </authorList>
    </citation>
    <scope>NUCLEOTIDE SEQUENCE [LARGE SCALE GENOMIC DNA]</scope>
    <source>
        <strain evidence="1 2">15Tr583</strain>
    </source>
</reference>
<comment type="caution">
    <text evidence="1">The sequence shown here is derived from an EMBL/GenBank/DDBJ whole genome shotgun (WGS) entry which is preliminary data.</text>
</comment>
<dbReference type="SUPFAM" id="SSF55729">
    <property type="entry name" value="Acyl-CoA N-acyltransferases (Nat)"/>
    <property type="match status" value="1"/>
</dbReference>
<evidence type="ECO:0000313" key="2">
    <source>
        <dbReference type="Proteomes" id="UP000460272"/>
    </source>
</evidence>
<evidence type="ECO:0000313" key="1">
    <source>
        <dbReference type="EMBL" id="TVZ02876.1"/>
    </source>
</evidence>
<protein>
    <recommendedName>
        <fullName evidence="3">N-acetyltransferase domain-containing protein</fullName>
    </recommendedName>
</protein>
<dbReference type="OrthoDB" id="5571267at2"/>
<proteinExistence type="predicted"/>
<evidence type="ECO:0008006" key="3">
    <source>
        <dbReference type="Google" id="ProtNLM"/>
    </source>
</evidence>
<name>A0A6P2BXB9_9ACTN</name>
<dbReference type="Proteomes" id="UP000460272">
    <property type="component" value="Unassembled WGS sequence"/>
</dbReference>
<accession>A0A6P2BXB9</accession>